<feature type="compositionally biased region" description="Polar residues" evidence="1">
    <location>
        <begin position="240"/>
        <end position="256"/>
    </location>
</feature>
<organism evidence="2 3">
    <name type="scientific">Senna tora</name>
    <dbReference type="NCBI Taxonomy" id="362788"/>
    <lineage>
        <taxon>Eukaryota</taxon>
        <taxon>Viridiplantae</taxon>
        <taxon>Streptophyta</taxon>
        <taxon>Embryophyta</taxon>
        <taxon>Tracheophyta</taxon>
        <taxon>Spermatophyta</taxon>
        <taxon>Magnoliopsida</taxon>
        <taxon>eudicotyledons</taxon>
        <taxon>Gunneridae</taxon>
        <taxon>Pentapetalae</taxon>
        <taxon>rosids</taxon>
        <taxon>fabids</taxon>
        <taxon>Fabales</taxon>
        <taxon>Fabaceae</taxon>
        <taxon>Caesalpinioideae</taxon>
        <taxon>Cassia clade</taxon>
        <taxon>Senna</taxon>
    </lineage>
</organism>
<gene>
    <name evidence="2" type="ORF">G2W53_022687</name>
</gene>
<protein>
    <submittedName>
        <fullName evidence="2">Ribonuclease H</fullName>
    </submittedName>
</protein>
<proteinExistence type="predicted"/>
<dbReference type="AlphaFoldDB" id="A0A834TLN0"/>
<accession>A0A834TLN0</accession>
<evidence type="ECO:0000313" key="3">
    <source>
        <dbReference type="Proteomes" id="UP000634136"/>
    </source>
</evidence>
<comment type="caution">
    <text evidence="2">The sequence shown here is derived from an EMBL/GenBank/DDBJ whole genome shotgun (WGS) entry which is preliminary data.</text>
</comment>
<keyword evidence="3" id="KW-1185">Reference proteome</keyword>
<dbReference type="OrthoDB" id="1743559at2759"/>
<sequence>MSENSSYFELPPHPFHSASSSSAIWFRRAIAALVDWRQIPDFRMQVIINSHWKLQGAVTVKSQVKNFYMLDFENEEDWSFMILNGPWVVKKSFNYIAYDLGALAGEVIDLDPENDTGKHLEFARVKCWWILVNLCSWVRSTPSVMGIKSGFPTHQIVLTGFVSNVVALDTYSMIVIGGSSKHTWSCIVNNPHYVKIMRHIPGLTPDKSIFNVLRGKLLSGISGKWSSDSSLDDSHLGLPQNDSHQQVHNSYGSPGNVSISSVGNEDSVWTRPTSNLGHLSQRNVNPYDALVENNGNGINLYNWASASLNSDQGLALVLNKEQDGEIGWDVCEANLQNGPNIFLINNILIAILGKSLTCVLSFQQASHFYGRFDNEDEDGEGRKRKNEDRPLLTYKRCKSLVCSSNNYSVKPFKKRRRVTFDSQVNFQEHELPYMKRFLFCILGGSCLTLRWARGRLTLISLPGNFHEDSRLELPWHRLHHGSSEPKAAGQSGGTFLAWQDDQDCVLFDVSPNWCHITTKDELGNKRTQSFGKHKRKQMIAKDFNLKFHSTLGKYLGGLALCDVQAFNQALLEKHLWRVLTTHQSPTISILALKYVDSKGSRLNSHYDPSVAGTIANLPLPVTGVKDRLIWTGATKGYYNVKDGYNWLLSNHSQQDTGFQTRHALVWQTVWRLRLPYRPKNNRHSYKSKRWSTATSLPNFGILVITATRKFKPRGSTHGLRKILLRVLLNNQVLTHMVYTLRDQQDLKVMHLLAIRKGI</sequence>
<evidence type="ECO:0000313" key="2">
    <source>
        <dbReference type="EMBL" id="KAF7824543.1"/>
    </source>
</evidence>
<dbReference type="Proteomes" id="UP000634136">
    <property type="component" value="Unassembled WGS sequence"/>
</dbReference>
<reference evidence="2" key="1">
    <citation type="submission" date="2020-09" db="EMBL/GenBank/DDBJ databases">
        <title>Genome-Enabled Discovery of Anthraquinone Biosynthesis in Senna tora.</title>
        <authorList>
            <person name="Kang S.-H."/>
            <person name="Pandey R.P."/>
            <person name="Lee C.-M."/>
            <person name="Sim J.-S."/>
            <person name="Jeong J.-T."/>
            <person name="Choi B.-S."/>
            <person name="Jung M."/>
            <person name="Ginzburg D."/>
            <person name="Zhao K."/>
            <person name="Won S.Y."/>
            <person name="Oh T.-J."/>
            <person name="Yu Y."/>
            <person name="Kim N.-H."/>
            <person name="Lee O.R."/>
            <person name="Lee T.-H."/>
            <person name="Bashyal P."/>
            <person name="Kim T.-S."/>
            <person name="Lee W.-H."/>
            <person name="Kawkins C."/>
            <person name="Kim C.-K."/>
            <person name="Kim J.S."/>
            <person name="Ahn B.O."/>
            <person name="Rhee S.Y."/>
            <person name="Sohng J.K."/>
        </authorList>
    </citation>
    <scope>NUCLEOTIDE SEQUENCE</scope>
    <source>
        <tissue evidence="2">Leaf</tissue>
    </source>
</reference>
<feature type="region of interest" description="Disordered" evidence="1">
    <location>
        <begin position="232"/>
        <end position="256"/>
    </location>
</feature>
<dbReference type="EMBL" id="JAAIUW010000007">
    <property type="protein sequence ID" value="KAF7824543.1"/>
    <property type="molecule type" value="Genomic_DNA"/>
</dbReference>
<name>A0A834TLN0_9FABA</name>
<evidence type="ECO:0000256" key="1">
    <source>
        <dbReference type="SAM" id="MobiDB-lite"/>
    </source>
</evidence>